<evidence type="ECO:0000256" key="3">
    <source>
        <dbReference type="ARBA" id="ARBA00022777"/>
    </source>
</evidence>
<dbReference type="InterPro" id="IPR018484">
    <property type="entry name" value="FGGY_N"/>
</dbReference>
<evidence type="ECO:0000259" key="6">
    <source>
        <dbReference type="Pfam" id="PF02782"/>
    </source>
</evidence>
<dbReference type="InterPro" id="IPR000577">
    <property type="entry name" value="Carb_kinase_FGGY"/>
</dbReference>
<dbReference type="Pfam" id="PF00370">
    <property type="entry name" value="FGGY_N"/>
    <property type="match status" value="1"/>
</dbReference>
<dbReference type="InterPro" id="IPR018483">
    <property type="entry name" value="Carb_kinase_FGGY_CS"/>
</dbReference>
<feature type="domain" description="Carbohydrate kinase FGGY N-terminal" evidence="5">
    <location>
        <begin position="3"/>
        <end position="249"/>
    </location>
</feature>
<dbReference type="InterPro" id="IPR043129">
    <property type="entry name" value="ATPase_NBD"/>
</dbReference>
<dbReference type="Gene3D" id="3.30.420.40">
    <property type="match status" value="2"/>
</dbReference>
<dbReference type="Proteomes" id="UP001185028">
    <property type="component" value="Unassembled WGS sequence"/>
</dbReference>
<evidence type="ECO:0000313" key="7">
    <source>
        <dbReference type="EMBL" id="MDR6245713.1"/>
    </source>
</evidence>
<comment type="caution">
    <text evidence="7">The sequence shown here is derived from an EMBL/GenBank/DDBJ whole genome shotgun (WGS) entry which is preliminary data.</text>
</comment>
<dbReference type="PANTHER" id="PTHR43095">
    <property type="entry name" value="SUGAR KINASE"/>
    <property type="match status" value="1"/>
</dbReference>
<dbReference type="CDD" id="cd07805">
    <property type="entry name" value="ASKHA_NBD_FGGY_CvXK-like"/>
    <property type="match status" value="1"/>
</dbReference>
<dbReference type="SUPFAM" id="SSF53067">
    <property type="entry name" value="Actin-like ATPase domain"/>
    <property type="match status" value="2"/>
</dbReference>
<comment type="similarity">
    <text evidence="1 4">Belongs to the FGGY kinase family.</text>
</comment>
<evidence type="ECO:0000256" key="4">
    <source>
        <dbReference type="RuleBase" id="RU003733"/>
    </source>
</evidence>
<name>A0ABU1J2G8_9BACL</name>
<keyword evidence="2 4" id="KW-0808">Transferase</keyword>
<proteinExistence type="inferred from homology"/>
<evidence type="ECO:0000256" key="2">
    <source>
        <dbReference type="ARBA" id="ARBA00022679"/>
    </source>
</evidence>
<dbReference type="PANTHER" id="PTHR43095:SF5">
    <property type="entry name" value="XYLULOSE KINASE"/>
    <property type="match status" value="1"/>
</dbReference>
<reference evidence="7 8" key="1">
    <citation type="submission" date="2023-07" db="EMBL/GenBank/DDBJ databases">
        <title>Genomic Encyclopedia of Type Strains, Phase IV (KMG-IV): sequencing the most valuable type-strain genomes for metagenomic binning, comparative biology and taxonomic classification.</title>
        <authorList>
            <person name="Goeker M."/>
        </authorList>
    </citation>
    <scope>NUCLEOTIDE SEQUENCE [LARGE SCALE GENOMIC DNA]</scope>
    <source>
        <strain evidence="7 8">DSM 22170</strain>
    </source>
</reference>
<dbReference type="InterPro" id="IPR050406">
    <property type="entry name" value="FGGY_Carb_Kinase"/>
</dbReference>
<feature type="domain" description="Carbohydrate kinase FGGY C-terminal" evidence="6">
    <location>
        <begin position="259"/>
        <end position="450"/>
    </location>
</feature>
<dbReference type="PIRSF" id="PIRSF000538">
    <property type="entry name" value="GlpK"/>
    <property type="match status" value="1"/>
</dbReference>
<gene>
    <name evidence="7" type="ORF">JOC58_003626</name>
</gene>
<keyword evidence="3 4" id="KW-0418">Kinase</keyword>
<dbReference type="EMBL" id="JAVDQH010000017">
    <property type="protein sequence ID" value="MDR6245713.1"/>
    <property type="molecule type" value="Genomic_DNA"/>
</dbReference>
<dbReference type="GO" id="GO:0004856">
    <property type="term" value="F:D-xylulokinase activity"/>
    <property type="evidence" value="ECO:0007669"/>
    <property type="project" value="UniProtKB-EC"/>
</dbReference>
<evidence type="ECO:0000256" key="1">
    <source>
        <dbReference type="ARBA" id="ARBA00009156"/>
    </source>
</evidence>
<organism evidence="7 8">
    <name type="scientific">Paenibacillus hunanensis</name>
    <dbReference type="NCBI Taxonomy" id="539262"/>
    <lineage>
        <taxon>Bacteria</taxon>
        <taxon>Bacillati</taxon>
        <taxon>Bacillota</taxon>
        <taxon>Bacilli</taxon>
        <taxon>Bacillales</taxon>
        <taxon>Paenibacillaceae</taxon>
        <taxon>Paenibacillus</taxon>
    </lineage>
</organism>
<sequence>MSYLISYDLGTGGVKASLYDRHMQTVARSFTEYATYYPQPNYHQQRPADWWQGIAQSTHSLLSTAGVDATQIACISLSGHSLVSVPISRTEGALLEQVPIWSDKRAEAEAALFFQKVDEQQWYLRTGNGFPAACYPLFKLMWMQKYQPDIFARTDVMLGSKDYINYRLTGAIYTDPSYASGLGAYDLKQGVLVEEWLDVAGIAPHVFPPIVPSHELIGHVTAEAAAYTGLAEGTPVACGGVDNACMALGAVGSEEGRSYVSLGSSSWIPVNSSEPVLDIATRPYVFAHIAEGMYTSAYSIFAGGSSLRWVRDQLCSELAEQPDAYDRMNELAAAAPPGSNGVLFDPSLAGGTSQDASVHIQGSYIGLQLATTRNDLIRAAMEGIAMNLKLSLDLLRQRTPITGELLFCGGGSRSALWRQMFADVFDMNIVKTNIDQDAASLGAAAIAARAVGWWNDYSGIADVHIVEHTSQPEPSSREIYQHILPVFQHIHEQMAALGEYMHHHTRKHQAQSPITSRMEE</sequence>
<accession>A0ABU1J2G8</accession>
<dbReference type="RefSeq" id="WP_188776414.1">
    <property type="nucleotide sequence ID" value="NZ_BMMB01000006.1"/>
</dbReference>
<protein>
    <submittedName>
        <fullName evidence="7">Xylulokinase</fullName>
        <ecNumber evidence="7">2.7.1.17</ecNumber>
    </submittedName>
</protein>
<evidence type="ECO:0000313" key="8">
    <source>
        <dbReference type="Proteomes" id="UP001185028"/>
    </source>
</evidence>
<evidence type="ECO:0000259" key="5">
    <source>
        <dbReference type="Pfam" id="PF00370"/>
    </source>
</evidence>
<keyword evidence="8" id="KW-1185">Reference proteome</keyword>
<dbReference type="PROSITE" id="PS00445">
    <property type="entry name" value="FGGY_KINASES_2"/>
    <property type="match status" value="1"/>
</dbReference>
<dbReference type="Pfam" id="PF02782">
    <property type="entry name" value="FGGY_C"/>
    <property type="match status" value="1"/>
</dbReference>
<dbReference type="InterPro" id="IPR018485">
    <property type="entry name" value="FGGY_C"/>
</dbReference>
<dbReference type="EC" id="2.7.1.17" evidence="7"/>